<reference evidence="2 3" key="1">
    <citation type="submission" date="2019-09" db="EMBL/GenBank/DDBJ databases">
        <title>A chromosome-level genome assembly of the Chinese tupelo Nyssa sinensis.</title>
        <authorList>
            <person name="Yang X."/>
            <person name="Kang M."/>
            <person name="Yang Y."/>
            <person name="Xiong H."/>
            <person name="Wang M."/>
            <person name="Zhang Z."/>
            <person name="Wang Z."/>
            <person name="Wu H."/>
            <person name="Ma T."/>
            <person name="Liu J."/>
            <person name="Xi Z."/>
        </authorList>
    </citation>
    <scope>NUCLEOTIDE SEQUENCE [LARGE SCALE GENOMIC DNA]</scope>
    <source>
        <strain evidence="2">J267</strain>
        <tissue evidence="2">Leaf</tissue>
    </source>
</reference>
<name>A0A5J5AGR1_9ASTE</name>
<dbReference type="AlphaFoldDB" id="A0A5J5AGR1"/>
<gene>
    <name evidence="2" type="ORF">F0562_033470</name>
</gene>
<keyword evidence="3" id="KW-1185">Reference proteome</keyword>
<evidence type="ECO:0000313" key="3">
    <source>
        <dbReference type="Proteomes" id="UP000325577"/>
    </source>
</evidence>
<dbReference type="EMBL" id="CM018044">
    <property type="protein sequence ID" value="KAA8529042.1"/>
    <property type="molecule type" value="Genomic_DNA"/>
</dbReference>
<dbReference type="OrthoDB" id="1080769at2759"/>
<evidence type="ECO:0000313" key="2">
    <source>
        <dbReference type="EMBL" id="KAA8529042.1"/>
    </source>
</evidence>
<organism evidence="2 3">
    <name type="scientific">Nyssa sinensis</name>
    <dbReference type="NCBI Taxonomy" id="561372"/>
    <lineage>
        <taxon>Eukaryota</taxon>
        <taxon>Viridiplantae</taxon>
        <taxon>Streptophyta</taxon>
        <taxon>Embryophyta</taxon>
        <taxon>Tracheophyta</taxon>
        <taxon>Spermatophyta</taxon>
        <taxon>Magnoliopsida</taxon>
        <taxon>eudicotyledons</taxon>
        <taxon>Gunneridae</taxon>
        <taxon>Pentapetalae</taxon>
        <taxon>asterids</taxon>
        <taxon>Cornales</taxon>
        <taxon>Nyssaceae</taxon>
        <taxon>Nyssa</taxon>
    </lineage>
</organism>
<protein>
    <submittedName>
        <fullName evidence="2">Uncharacterized protein</fullName>
    </submittedName>
</protein>
<feature type="region of interest" description="Disordered" evidence="1">
    <location>
        <begin position="59"/>
        <end position="78"/>
    </location>
</feature>
<dbReference type="Proteomes" id="UP000325577">
    <property type="component" value="Linkage Group LG20"/>
</dbReference>
<accession>A0A5J5AGR1</accession>
<evidence type="ECO:0000256" key="1">
    <source>
        <dbReference type="SAM" id="MobiDB-lite"/>
    </source>
</evidence>
<sequence>MSTKSTLAFLLWVKYGSSMRSHLACNGLSLGWPKAALLVRTGCGNDSFYTWCENKKKKKKSSAPSKGTGDSNSDTLYGEDKRLVHTGPKPLQKIHNSQQTSTVWVLLLLILMGVVDKDGGLRFFWLFLDTVEGGHDAQVVELTFLVLDCDFGGIPWWP</sequence>
<proteinExistence type="predicted"/>